<feature type="chain" id="PRO_5018166621" description="MBG domain-containing protein" evidence="1">
    <location>
        <begin position="22"/>
        <end position="1143"/>
    </location>
</feature>
<feature type="domain" description="MBG" evidence="2">
    <location>
        <begin position="817"/>
        <end position="892"/>
    </location>
</feature>
<dbReference type="Gene3D" id="3.30.160.710">
    <property type="match status" value="3"/>
</dbReference>
<name>A0A3N4ME54_9BACT</name>
<keyword evidence="1" id="KW-0732">Signal</keyword>
<proteinExistence type="predicted"/>
<dbReference type="EMBL" id="RMBX01000003">
    <property type="protein sequence ID" value="RPD42061.1"/>
    <property type="molecule type" value="Genomic_DNA"/>
</dbReference>
<dbReference type="InterPro" id="IPR041286">
    <property type="entry name" value="MBG_2"/>
</dbReference>
<feature type="domain" description="MBG" evidence="2">
    <location>
        <begin position="651"/>
        <end position="726"/>
    </location>
</feature>
<evidence type="ECO:0000313" key="3">
    <source>
        <dbReference type="EMBL" id="RPD42061.1"/>
    </source>
</evidence>
<organism evidence="3 4">
    <name type="scientific">Chitinophaga barathri</name>
    <dbReference type="NCBI Taxonomy" id="1647451"/>
    <lineage>
        <taxon>Bacteria</taxon>
        <taxon>Pseudomonadati</taxon>
        <taxon>Bacteroidota</taxon>
        <taxon>Chitinophagia</taxon>
        <taxon>Chitinophagales</taxon>
        <taxon>Chitinophagaceae</taxon>
        <taxon>Chitinophaga</taxon>
    </lineage>
</organism>
<feature type="signal peptide" evidence="1">
    <location>
        <begin position="1"/>
        <end position="21"/>
    </location>
</feature>
<evidence type="ECO:0000256" key="1">
    <source>
        <dbReference type="SAM" id="SignalP"/>
    </source>
</evidence>
<comment type="caution">
    <text evidence="3">The sequence shown here is derived from an EMBL/GenBank/DDBJ whole genome shotgun (WGS) entry which is preliminary data.</text>
</comment>
<dbReference type="Proteomes" id="UP000279089">
    <property type="component" value="Unassembled WGS sequence"/>
</dbReference>
<accession>A0A3N4ME54</accession>
<protein>
    <recommendedName>
        <fullName evidence="2">MBG domain-containing protein</fullName>
    </recommendedName>
</protein>
<dbReference type="RefSeq" id="WP_120515036.1">
    <property type="nucleotide sequence ID" value="NZ_QXZY01000002.1"/>
</dbReference>
<evidence type="ECO:0000313" key="4">
    <source>
        <dbReference type="Proteomes" id="UP000279089"/>
    </source>
</evidence>
<gene>
    <name evidence="3" type="ORF">EG028_07880</name>
</gene>
<dbReference type="InterPro" id="IPR008964">
    <property type="entry name" value="Invasin/intimin_cell_adhesion"/>
</dbReference>
<dbReference type="Pfam" id="PF18676">
    <property type="entry name" value="MBG_2"/>
    <property type="match status" value="3"/>
</dbReference>
<reference evidence="4" key="1">
    <citation type="submission" date="2018-11" db="EMBL/GenBank/DDBJ databases">
        <title>Chitinophaga lutea sp.nov., isolate from arsenic contaminated soil.</title>
        <authorList>
            <person name="Zong Y."/>
        </authorList>
    </citation>
    <scope>NUCLEOTIDE SEQUENCE [LARGE SCALE GENOMIC DNA]</scope>
    <source>
        <strain evidence="4">YLT18</strain>
    </source>
</reference>
<sequence length="1143" mass="119660">MKTKRLKFLFHLLLAVCIHTAGITTATAQALEVLPVNPFYSGAQATNFFKRSDGSYFFFATDGTNGLHLWKTDGTTAGTVQLQAPAPYSAGFSSIGLPSPTFTTGKNWLILNDELYFVIDGTHLFCSSGNTLRLLTASASQVSELTASGNIVYFKNIEDAGSLPATVSLWKTDGTTAGTQRLKAFDGGNGNSRASFQVKNITNVNGTAFFIAGAAADGIGYALYKSDGTTAGTVLVKDINTVDTNLTASDLYAAGRYLYFKANSSGTQAQGKEWWISNGTPAGTYQITHFGGFNNGSISATTIAHNDTLYIATPYGSPTHSRQIWKLTPDPSNPDSIYYEAQVNTVSLIQMMDGKLYFSDADIAYATRRFYAGGRSRRDTVLLQLGAYPQSIDPANTFYPLNGYYYYVARVGPSVYNLWRTNGTAEGTTLVSNATKIPSLMTKVGNAIYFRAVDINVAGTTAFNIWKSDGTTEGTKKVADRIFPNQVAAAGTDGTYYYFTSTDSVWTTNGDTVINMPLGSAATVAGVRPTGIYPTTNKLVVTAKLSTGTSNANVDLFAGGPAFQPQPQTITFSDTTVTYGDADFLVGATVNSGLDITYQVADPTVATITNGTLHILKSGTTTITASQPGNGSSWLPAADVTATLTINKAALTITADDKTKAQGDPNPVFTASFSGFVNGDTTTVLIMQPAFTTTATQASVAGTYPVTASGAAAENYTITYVNGTLTVTPPVQQPQTITFAAITKTYGEADFAPGATVTSGLPVTYTSDNPSVATVVNGNIHIAGAGMANITASQPGNDFWFPATDVTVILTVNKAALTITAEDKSKAEGSANPPLTVTYSGFVNGETAAVLTASASVSTTATQSSLAGTYPITASGAAAANYTIAYVNGILTVNARIAQSITFGDIIKTYGNADFDPGATASSGLSVTYTSDNPAVATVVNGQIHIAGTGTANITASQSGNDTYSPADGITRVLTVNKAVLNIRAEDKSRFQDEPNPSLAVTYTGFVNGEAFTSLSTQPAIITTAAMGSAPGTYPITVSGATADNYVITYTEGTFTVKALPVSEDKVDAVFIGSSLRVNVYSAKVQKAVLQLADITGRVLLTQDLSLVNGLNTYQLPVFNIAGGAYIVLVRGEGLKLSDKIIK</sequence>
<keyword evidence="4" id="KW-1185">Reference proteome</keyword>
<dbReference type="Gene3D" id="2.60.40.1080">
    <property type="match status" value="1"/>
</dbReference>
<dbReference type="SUPFAM" id="SSF49373">
    <property type="entry name" value="Invasin/intimin cell-adhesion fragments"/>
    <property type="match status" value="2"/>
</dbReference>
<dbReference type="OrthoDB" id="355609at2"/>
<evidence type="ECO:0000259" key="2">
    <source>
        <dbReference type="Pfam" id="PF18676"/>
    </source>
</evidence>
<dbReference type="AlphaFoldDB" id="A0A3N4ME54"/>
<feature type="domain" description="MBG" evidence="2">
    <location>
        <begin position="981"/>
        <end position="1056"/>
    </location>
</feature>